<dbReference type="RefSeq" id="WP_184017542.1">
    <property type="nucleotide sequence ID" value="NZ_JACIJC010000003.1"/>
</dbReference>
<keyword evidence="8 17" id="KW-0812">Transmembrane</keyword>
<dbReference type="Gene3D" id="3.40.50.300">
    <property type="entry name" value="P-loop containing nucleotide triphosphate hydrolases"/>
    <property type="match status" value="1"/>
</dbReference>
<keyword evidence="5" id="KW-1003">Cell membrane</keyword>
<evidence type="ECO:0000313" key="20">
    <source>
        <dbReference type="EMBL" id="MBB5685758.1"/>
    </source>
</evidence>
<evidence type="ECO:0000256" key="15">
    <source>
        <dbReference type="ARBA" id="ARBA00051245"/>
    </source>
</evidence>
<evidence type="ECO:0000256" key="12">
    <source>
        <dbReference type="ARBA" id="ARBA00022989"/>
    </source>
</evidence>
<proteinExistence type="inferred from homology"/>
<feature type="coiled-coil region" evidence="16">
    <location>
        <begin position="380"/>
        <end position="407"/>
    </location>
</feature>
<dbReference type="InterPro" id="IPR027417">
    <property type="entry name" value="P-loop_NTPase"/>
</dbReference>
<keyword evidence="14" id="KW-0829">Tyrosine-protein kinase</keyword>
<reference evidence="20 21" key="1">
    <citation type="submission" date="2020-08" db="EMBL/GenBank/DDBJ databases">
        <title>Genomic Encyclopedia of Type Strains, Phase IV (KMG-IV): sequencing the most valuable type-strain genomes for metagenomic binning, comparative biology and taxonomic classification.</title>
        <authorList>
            <person name="Goeker M."/>
        </authorList>
    </citation>
    <scope>NUCLEOTIDE SEQUENCE [LARGE SCALE GENOMIC DNA]</scope>
    <source>
        <strain evidence="20 21">DSM 25079</strain>
    </source>
</reference>
<feature type="coiled-coil region" evidence="16">
    <location>
        <begin position="217"/>
        <end position="319"/>
    </location>
</feature>
<dbReference type="SUPFAM" id="SSF52540">
    <property type="entry name" value="P-loop containing nucleoside triphosphate hydrolases"/>
    <property type="match status" value="1"/>
</dbReference>
<keyword evidence="9" id="KW-0547">Nucleotide-binding</keyword>
<dbReference type="PANTHER" id="PTHR32309:SF13">
    <property type="entry name" value="FERRIC ENTEROBACTIN TRANSPORT PROTEIN FEPE"/>
    <property type="match status" value="1"/>
</dbReference>
<accession>A0A7W9EDZ1</accession>
<sequence length="731" mass="79469">MNDLRNAHPDLFSAVPQSVAEPAPPRGGDIMPRQRIDGLRRVLSVLRRRWLVFVAIFLFVVAATAFLTWRQTPLFTATANLVVNSRLLNVSSKDQDIIPTVPTQDGAVDTEVQILRSREVLERTVRSLGLIDKGEFVAALASVPAANRVSAAASIVKDNLAVVRPGVTNVVTISYTSPTPAIAKAVADEVGKQYLQVKTDTRLGAANTVDQGLSKQLEILRGQVQVAEQDVAQYKAANNLLSSEGVTLTEQEISIYKQQVASARATLAEERARLNTAKAQMRRGSKGDDVGEALNSQVIEQLRNQRSQISTKLAELKVRYRPEHPDVIKAQRQLDDIDGDIAAEIRRVVSNLEARTEVASQRAAAASGTASSATGTLASNNAASVRLNELERRAEAYRSNYAAMLERQNAISTQATIADEDARIFSPASEPRFPSSPNKPLNLVIGGLFGLVLASLVLWLLHLFDRGIITSSDAEARLGLPHLANIPSINSIARGADRQIAAEDFVVERPLSLYAESLRGLRLSLIQSETGRPVKLIGITSSCPGEGKSTLALSLARTAALAGDRALLIDGDIRRPSIARMLGFVPENGFIDVLSGKVSFEDTAVKDPLTDLMVLATPVRAFSPKEIFRGQAMDLLFDQLRKQFDIIIVDTAPALAASDTRAMLEHLDKVAMVVRWKKTLLPLIKAALQKMRPLHIMPAGVVLTQVNMKAVAAYGYGDVDFNYRSYEAYTQ</sequence>
<feature type="domain" description="Polysaccharide chain length determinant N-terminal" evidence="18">
    <location>
        <begin position="39"/>
        <end position="127"/>
    </location>
</feature>
<evidence type="ECO:0000256" key="7">
    <source>
        <dbReference type="ARBA" id="ARBA00022679"/>
    </source>
</evidence>
<evidence type="ECO:0000259" key="19">
    <source>
        <dbReference type="Pfam" id="PF13614"/>
    </source>
</evidence>
<comment type="similarity">
    <text evidence="2">Belongs to the CpsD/CapB family.</text>
</comment>
<evidence type="ECO:0000259" key="18">
    <source>
        <dbReference type="Pfam" id="PF02706"/>
    </source>
</evidence>
<evidence type="ECO:0000256" key="3">
    <source>
        <dbReference type="ARBA" id="ARBA00008883"/>
    </source>
</evidence>
<dbReference type="EMBL" id="JACIJC010000003">
    <property type="protein sequence ID" value="MBB5685758.1"/>
    <property type="molecule type" value="Genomic_DNA"/>
</dbReference>
<feature type="domain" description="AAA" evidence="19">
    <location>
        <begin position="535"/>
        <end position="664"/>
    </location>
</feature>
<dbReference type="EC" id="2.7.10.2" evidence="4"/>
<feature type="transmembrane region" description="Helical" evidence="17">
    <location>
        <begin position="50"/>
        <end position="69"/>
    </location>
</feature>
<evidence type="ECO:0000256" key="1">
    <source>
        <dbReference type="ARBA" id="ARBA00004429"/>
    </source>
</evidence>
<evidence type="ECO:0000256" key="10">
    <source>
        <dbReference type="ARBA" id="ARBA00022777"/>
    </source>
</evidence>
<dbReference type="GO" id="GO:0004713">
    <property type="term" value="F:protein tyrosine kinase activity"/>
    <property type="evidence" value="ECO:0007669"/>
    <property type="project" value="TreeGrafter"/>
</dbReference>
<dbReference type="InterPro" id="IPR050445">
    <property type="entry name" value="Bact_polysacc_biosynth/exp"/>
</dbReference>
<evidence type="ECO:0000313" key="21">
    <source>
        <dbReference type="Proteomes" id="UP000549617"/>
    </source>
</evidence>
<dbReference type="CDD" id="cd05387">
    <property type="entry name" value="BY-kinase"/>
    <property type="match status" value="1"/>
</dbReference>
<dbReference type="AlphaFoldDB" id="A0A7W9EDZ1"/>
<dbReference type="Proteomes" id="UP000549617">
    <property type="component" value="Unassembled WGS sequence"/>
</dbReference>
<dbReference type="Pfam" id="PF13614">
    <property type="entry name" value="AAA_31"/>
    <property type="match status" value="1"/>
</dbReference>
<evidence type="ECO:0000256" key="5">
    <source>
        <dbReference type="ARBA" id="ARBA00022475"/>
    </source>
</evidence>
<evidence type="ECO:0000256" key="6">
    <source>
        <dbReference type="ARBA" id="ARBA00022519"/>
    </source>
</evidence>
<dbReference type="InterPro" id="IPR005702">
    <property type="entry name" value="Wzc-like_C"/>
</dbReference>
<keyword evidence="16" id="KW-0175">Coiled coil</keyword>
<protein>
    <recommendedName>
        <fullName evidence="4">non-specific protein-tyrosine kinase</fullName>
        <ecNumber evidence="4">2.7.10.2</ecNumber>
    </recommendedName>
</protein>
<name>A0A7W9EDZ1_9SPHN</name>
<comment type="similarity">
    <text evidence="3">Belongs to the etk/wzc family.</text>
</comment>
<keyword evidence="13 17" id="KW-0472">Membrane</keyword>
<dbReference type="InterPro" id="IPR003856">
    <property type="entry name" value="LPS_length_determ_N"/>
</dbReference>
<evidence type="ECO:0000256" key="11">
    <source>
        <dbReference type="ARBA" id="ARBA00022840"/>
    </source>
</evidence>
<comment type="catalytic activity">
    <reaction evidence="15">
        <text>L-tyrosyl-[protein] + ATP = O-phospho-L-tyrosyl-[protein] + ADP + H(+)</text>
        <dbReference type="Rhea" id="RHEA:10596"/>
        <dbReference type="Rhea" id="RHEA-COMP:10136"/>
        <dbReference type="Rhea" id="RHEA-COMP:20101"/>
        <dbReference type="ChEBI" id="CHEBI:15378"/>
        <dbReference type="ChEBI" id="CHEBI:30616"/>
        <dbReference type="ChEBI" id="CHEBI:46858"/>
        <dbReference type="ChEBI" id="CHEBI:61978"/>
        <dbReference type="ChEBI" id="CHEBI:456216"/>
        <dbReference type="EC" id="2.7.10.2"/>
    </reaction>
</comment>
<comment type="subcellular location">
    <subcellularLocation>
        <location evidence="1">Cell inner membrane</location>
        <topology evidence="1">Multi-pass membrane protein</topology>
    </subcellularLocation>
</comment>
<comment type="caution">
    <text evidence="20">The sequence shown here is derived from an EMBL/GenBank/DDBJ whole genome shotgun (WGS) entry which is preliminary data.</text>
</comment>
<dbReference type="Pfam" id="PF02706">
    <property type="entry name" value="Wzz"/>
    <property type="match status" value="1"/>
</dbReference>
<keyword evidence="10" id="KW-0418">Kinase</keyword>
<organism evidence="20 21">
    <name type="scientific">Sphingobium boeckii</name>
    <dbReference type="NCBI Taxonomy" id="1082345"/>
    <lineage>
        <taxon>Bacteria</taxon>
        <taxon>Pseudomonadati</taxon>
        <taxon>Pseudomonadota</taxon>
        <taxon>Alphaproteobacteria</taxon>
        <taxon>Sphingomonadales</taxon>
        <taxon>Sphingomonadaceae</taxon>
        <taxon>Sphingobium</taxon>
    </lineage>
</organism>
<evidence type="ECO:0000256" key="13">
    <source>
        <dbReference type="ARBA" id="ARBA00023136"/>
    </source>
</evidence>
<evidence type="ECO:0000256" key="17">
    <source>
        <dbReference type="SAM" id="Phobius"/>
    </source>
</evidence>
<feature type="transmembrane region" description="Helical" evidence="17">
    <location>
        <begin position="441"/>
        <end position="461"/>
    </location>
</feature>
<dbReference type="InterPro" id="IPR025669">
    <property type="entry name" value="AAA_dom"/>
</dbReference>
<dbReference type="PANTHER" id="PTHR32309">
    <property type="entry name" value="TYROSINE-PROTEIN KINASE"/>
    <property type="match status" value="1"/>
</dbReference>
<keyword evidence="7" id="KW-0808">Transferase</keyword>
<keyword evidence="11" id="KW-0067">ATP-binding</keyword>
<keyword evidence="6" id="KW-0997">Cell inner membrane</keyword>
<evidence type="ECO:0000256" key="16">
    <source>
        <dbReference type="SAM" id="Coils"/>
    </source>
</evidence>
<dbReference type="GO" id="GO:0005886">
    <property type="term" value="C:plasma membrane"/>
    <property type="evidence" value="ECO:0007669"/>
    <property type="project" value="UniProtKB-SubCell"/>
</dbReference>
<evidence type="ECO:0000256" key="4">
    <source>
        <dbReference type="ARBA" id="ARBA00011903"/>
    </source>
</evidence>
<gene>
    <name evidence="20" type="ORF">FHS49_001774</name>
</gene>
<evidence type="ECO:0000256" key="8">
    <source>
        <dbReference type="ARBA" id="ARBA00022692"/>
    </source>
</evidence>
<keyword evidence="12 17" id="KW-1133">Transmembrane helix</keyword>
<evidence type="ECO:0000256" key="9">
    <source>
        <dbReference type="ARBA" id="ARBA00022741"/>
    </source>
</evidence>
<evidence type="ECO:0000256" key="14">
    <source>
        <dbReference type="ARBA" id="ARBA00023137"/>
    </source>
</evidence>
<evidence type="ECO:0000256" key="2">
    <source>
        <dbReference type="ARBA" id="ARBA00007316"/>
    </source>
</evidence>
<keyword evidence="21" id="KW-1185">Reference proteome</keyword>